<proteinExistence type="inferred from homology"/>
<feature type="domain" description="Enoyl reductase (ER)" evidence="7">
    <location>
        <begin position="7"/>
        <end position="355"/>
    </location>
</feature>
<evidence type="ECO:0000313" key="9">
    <source>
        <dbReference type="Proteomes" id="UP000008370"/>
    </source>
</evidence>
<dbReference type="PANTHER" id="PTHR42940">
    <property type="entry name" value="ALCOHOL DEHYDROGENASE 1-RELATED"/>
    <property type="match status" value="1"/>
</dbReference>
<dbReference type="SMART" id="SM00829">
    <property type="entry name" value="PKS_ER"/>
    <property type="match status" value="1"/>
</dbReference>
<evidence type="ECO:0000256" key="5">
    <source>
        <dbReference type="ARBA" id="ARBA00023002"/>
    </source>
</evidence>
<organism evidence="8 9">
    <name type="scientific">Phanerochaete carnosa (strain HHB-10118-sp)</name>
    <name type="common">White-rot fungus</name>
    <name type="synonym">Peniophora carnosa</name>
    <dbReference type="NCBI Taxonomy" id="650164"/>
    <lineage>
        <taxon>Eukaryota</taxon>
        <taxon>Fungi</taxon>
        <taxon>Dikarya</taxon>
        <taxon>Basidiomycota</taxon>
        <taxon>Agaricomycotina</taxon>
        <taxon>Agaricomycetes</taxon>
        <taxon>Polyporales</taxon>
        <taxon>Phanerochaetaceae</taxon>
        <taxon>Phanerochaete</taxon>
    </lineage>
</organism>
<evidence type="ECO:0000256" key="1">
    <source>
        <dbReference type="ARBA" id="ARBA00001947"/>
    </source>
</evidence>
<comment type="similarity">
    <text evidence="2 6">Belongs to the zinc-containing alcohol dehydrogenase family.</text>
</comment>
<dbReference type="SUPFAM" id="SSF51735">
    <property type="entry name" value="NAD(P)-binding Rossmann-fold domains"/>
    <property type="match status" value="1"/>
</dbReference>
<dbReference type="SUPFAM" id="SSF50129">
    <property type="entry name" value="GroES-like"/>
    <property type="match status" value="1"/>
</dbReference>
<evidence type="ECO:0000256" key="6">
    <source>
        <dbReference type="RuleBase" id="RU361277"/>
    </source>
</evidence>
<keyword evidence="3 6" id="KW-0479">Metal-binding</keyword>
<dbReference type="PROSITE" id="PS00059">
    <property type="entry name" value="ADH_ZINC"/>
    <property type="match status" value="1"/>
</dbReference>
<dbReference type="InterPro" id="IPR020843">
    <property type="entry name" value="ER"/>
</dbReference>
<dbReference type="InterPro" id="IPR013149">
    <property type="entry name" value="ADH-like_C"/>
</dbReference>
<dbReference type="Pfam" id="PF08240">
    <property type="entry name" value="ADH_N"/>
    <property type="match status" value="1"/>
</dbReference>
<dbReference type="OrthoDB" id="1879366at2759"/>
<dbReference type="GeneID" id="18910680"/>
<evidence type="ECO:0000256" key="4">
    <source>
        <dbReference type="ARBA" id="ARBA00022833"/>
    </source>
</evidence>
<dbReference type="HOGENOM" id="CLU_026673_11_2_1"/>
<comment type="cofactor">
    <cofactor evidence="1 6">
        <name>Zn(2+)</name>
        <dbReference type="ChEBI" id="CHEBI:29105"/>
    </cofactor>
</comment>
<name>K5XEB1_PHACS</name>
<dbReference type="KEGG" id="pco:PHACADRAFT_190538"/>
<evidence type="ECO:0000313" key="8">
    <source>
        <dbReference type="EMBL" id="EKM61377.1"/>
    </source>
</evidence>
<evidence type="ECO:0000259" key="7">
    <source>
        <dbReference type="SMART" id="SM00829"/>
    </source>
</evidence>
<dbReference type="STRING" id="650164.K5XEB1"/>
<dbReference type="GO" id="GO:0008270">
    <property type="term" value="F:zinc ion binding"/>
    <property type="evidence" value="ECO:0007669"/>
    <property type="project" value="InterPro"/>
</dbReference>
<dbReference type="InterPro" id="IPR002328">
    <property type="entry name" value="ADH_Zn_CS"/>
</dbReference>
<dbReference type="InterPro" id="IPR011032">
    <property type="entry name" value="GroES-like_sf"/>
</dbReference>
<keyword evidence="4 6" id="KW-0862">Zinc</keyword>
<keyword evidence="9" id="KW-1185">Reference proteome</keyword>
<reference evidence="8 9" key="1">
    <citation type="journal article" date="2012" name="BMC Genomics">
        <title>Comparative genomics of the white-rot fungi, Phanerochaete carnosa and P. chrysosporium, to elucidate the genetic basis of the distinct wood types they colonize.</title>
        <authorList>
            <person name="Suzuki H."/>
            <person name="MacDonald J."/>
            <person name="Syed K."/>
            <person name="Salamov A."/>
            <person name="Hori C."/>
            <person name="Aerts A."/>
            <person name="Henrissat B."/>
            <person name="Wiebenga A."/>
            <person name="vanKuyk P.A."/>
            <person name="Barry K."/>
            <person name="Lindquist E."/>
            <person name="LaButti K."/>
            <person name="Lapidus A."/>
            <person name="Lucas S."/>
            <person name="Coutinho P."/>
            <person name="Gong Y."/>
            <person name="Samejima M."/>
            <person name="Mahadevan R."/>
            <person name="Abou-Zaid M."/>
            <person name="de Vries R.P."/>
            <person name="Igarashi K."/>
            <person name="Yadav J.S."/>
            <person name="Grigoriev I.V."/>
            <person name="Master E.R."/>
        </authorList>
    </citation>
    <scope>NUCLEOTIDE SEQUENCE [LARGE SCALE GENOMIC DNA]</scope>
    <source>
        <strain evidence="8 9">HHB-10118-sp</strain>
    </source>
</reference>
<dbReference type="RefSeq" id="XP_007390797.1">
    <property type="nucleotide sequence ID" value="XM_007390735.1"/>
</dbReference>
<evidence type="ECO:0000256" key="3">
    <source>
        <dbReference type="ARBA" id="ARBA00022723"/>
    </source>
</evidence>
<dbReference type="AlphaFoldDB" id="K5XEB1"/>
<dbReference type="CDD" id="cd08254">
    <property type="entry name" value="hydroxyacyl_CoA_DH"/>
    <property type="match status" value="1"/>
</dbReference>
<accession>K5XEB1</accession>
<dbReference type="PANTHER" id="PTHR42940:SF8">
    <property type="entry name" value="VACUOLAR PROTEIN SORTING-ASSOCIATED PROTEIN 11"/>
    <property type="match status" value="1"/>
</dbReference>
<dbReference type="Pfam" id="PF00107">
    <property type="entry name" value="ADH_zinc_N"/>
    <property type="match status" value="1"/>
</dbReference>
<dbReference type="GO" id="GO:0016491">
    <property type="term" value="F:oxidoreductase activity"/>
    <property type="evidence" value="ECO:0007669"/>
    <property type="project" value="UniProtKB-KW"/>
</dbReference>
<dbReference type="Gene3D" id="3.40.50.720">
    <property type="entry name" value="NAD(P)-binding Rossmann-like Domain"/>
    <property type="match status" value="1"/>
</dbReference>
<dbReference type="InParanoid" id="K5XEB1"/>
<dbReference type="EMBL" id="JH930468">
    <property type="protein sequence ID" value="EKM61377.1"/>
    <property type="molecule type" value="Genomic_DNA"/>
</dbReference>
<dbReference type="InterPro" id="IPR036291">
    <property type="entry name" value="NAD(P)-bd_dom_sf"/>
</dbReference>
<dbReference type="Proteomes" id="UP000008370">
    <property type="component" value="Unassembled WGS sequence"/>
</dbReference>
<gene>
    <name evidence="8" type="ORF">PHACADRAFT_190538</name>
</gene>
<protein>
    <recommendedName>
        <fullName evidence="7">Enoyl reductase (ER) domain-containing protein</fullName>
    </recommendedName>
</protein>
<evidence type="ECO:0000256" key="2">
    <source>
        <dbReference type="ARBA" id="ARBA00008072"/>
    </source>
</evidence>
<dbReference type="InterPro" id="IPR013154">
    <property type="entry name" value="ADH-like_N"/>
</dbReference>
<keyword evidence="5" id="KW-0560">Oxidoreductase</keyword>
<sequence>MSSVTTRTMTAYRFVPSKHNPVPEIIPVPIPTEGQVLVRVLAAGVCHSDVGILIPGGALSHFVPPTIFTLGHEGAGIIAELGPSVASTFPQLKIGDYVAIWSGNPCQKPTCIACSRGYTNLCTIEHGIHGLRHDGSWAEYIALRASSVVPVPGTLDGIAPAIISAATDAVLTPYHAMKTSCRVQAEHTVLCMGIGGLGLNGVDIAKKCLGARCVIACDTRSVALHDALAAGADYAVPPEQLLSLIEEERLVVDFAFDFVGIQATFDACFAAIRPGGTIHVLGLLADTLAYTALTAMRKDLTLKSSFWGTRDELAEILQAISDGLLKPKVDSRPMSQCIQVLDDMREGRLQARVALVPDAIAVRIASYKL</sequence>
<dbReference type="Gene3D" id="3.90.180.10">
    <property type="entry name" value="Medium-chain alcohol dehydrogenases, catalytic domain"/>
    <property type="match status" value="1"/>
</dbReference>